<dbReference type="Pfam" id="PF13460">
    <property type="entry name" value="NAD_binding_10"/>
    <property type="match status" value="1"/>
</dbReference>
<dbReference type="InterPro" id="IPR036291">
    <property type="entry name" value="NAD(P)-bd_dom_sf"/>
</dbReference>
<reference evidence="2 3" key="1">
    <citation type="submission" date="2019-12" db="EMBL/GenBank/DDBJ databases">
        <authorList>
            <person name="Feng G."/>
            <person name="Zhu H."/>
        </authorList>
    </citation>
    <scope>NUCLEOTIDE SEQUENCE [LARGE SCALE GENOMIC DNA]</scope>
    <source>
        <strain evidence="2 3">FGD1</strain>
    </source>
</reference>
<dbReference type="InterPro" id="IPR016040">
    <property type="entry name" value="NAD(P)-bd_dom"/>
</dbReference>
<keyword evidence="3" id="KW-1185">Reference proteome</keyword>
<sequence length="312" mass="33890">MMSVERPIIALTGATGFVGGTVLDTALATGYAVRALTRRAQPERPGVDWVGGDLADKAALSELTRGAEAVIHVAGVVSAPDPSGFEEGNVTGTLNLIEAMVAGGVQRLVNVSSLSAREPELSAYGASKAKAEKFVMASPLDWTIVRPPAIYGPRDKEMLELFRAARWGVMPMPREGRASMIHVEDLARLLVALVPGDGRVAGGITGRIFEPDDGKPQGWEHFETALAIGWAMGKRPRVIGLSRAMLERIARVDKFLRGPRAKMTLDRAAYFSHPDWVVSPEAAVPAPLWRPRIETRQGLKATAQWYREHKWL</sequence>
<organism evidence="2 3">
    <name type="scientific">Novosphingobium silvae</name>
    <dbReference type="NCBI Taxonomy" id="2692619"/>
    <lineage>
        <taxon>Bacteria</taxon>
        <taxon>Pseudomonadati</taxon>
        <taxon>Pseudomonadota</taxon>
        <taxon>Alphaproteobacteria</taxon>
        <taxon>Sphingomonadales</taxon>
        <taxon>Sphingomonadaceae</taxon>
        <taxon>Novosphingobium</taxon>
    </lineage>
</organism>
<dbReference type="InterPro" id="IPR051783">
    <property type="entry name" value="NAD(P)-dependent_oxidoreduct"/>
</dbReference>
<evidence type="ECO:0000313" key="3">
    <source>
        <dbReference type="Proteomes" id="UP000465810"/>
    </source>
</evidence>
<accession>A0A7X4GFM4</accession>
<dbReference type="AlphaFoldDB" id="A0A7X4GFM4"/>
<dbReference type="SUPFAM" id="SSF51735">
    <property type="entry name" value="NAD(P)-binding Rossmann-fold domains"/>
    <property type="match status" value="1"/>
</dbReference>
<protein>
    <submittedName>
        <fullName evidence="2">NAD(P)H-binding protein</fullName>
    </submittedName>
</protein>
<dbReference type="Proteomes" id="UP000465810">
    <property type="component" value="Unassembled WGS sequence"/>
</dbReference>
<feature type="domain" description="NAD(P)-binding" evidence="1">
    <location>
        <begin position="13"/>
        <end position="193"/>
    </location>
</feature>
<evidence type="ECO:0000259" key="1">
    <source>
        <dbReference type="Pfam" id="PF13460"/>
    </source>
</evidence>
<dbReference type="RefSeq" id="WP_160985482.1">
    <property type="nucleotide sequence ID" value="NZ_WVTD01000004.1"/>
</dbReference>
<dbReference type="Gene3D" id="3.40.50.720">
    <property type="entry name" value="NAD(P)-binding Rossmann-like Domain"/>
    <property type="match status" value="1"/>
</dbReference>
<dbReference type="EMBL" id="WVTD01000004">
    <property type="protein sequence ID" value="MYL97706.1"/>
    <property type="molecule type" value="Genomic_DNA"/>
</dbReference>
<dbReference type="GO" id="GO:0005737">
    <property type="term" value="C:cytoplasm"/>
    <property type="evidence" value="ECO:0007669"/>
    <property type="project" value="TreeGrafter"/>
</dbReference>
<name>A0A7X4GFM4_9SPHN</name>
<evidence type="ECO:0000313" key="2">
    <source>
        <dbReference type="EMBL" id="MYL97706.1"/>
    </source>
</evidence>
<dbReference type="PANTHER" id="PTHR48079">
    <property type="entry name" value="PROTEIN YEEZ"/>
    <property type="match status" value="1"/>
</dbReference>
<dbReference type="PANTHER" id="PTHR48079:SF6">
    <property type="entry name" value="NAD(P)-BINDING DOMAIN-CONTAINING PROTEIN-RELATED"/>
    <property type="match status" value="1"/>
</dbReference>
<gene>
    <name evidence="2" type="ORF">GR702_07945</name>
</gene>
<dbReference type="GO" id="GO:0004029">
    <property type="term" value="F:aldehyde dehydrogenase (NAD+) activity"/>
    <property type="evidence" value="ECO:0007669"/>
    <property type="project" value="TreeGrafter"/>
</dbReference>
<proteinExistence type="predicted"/>
<comment type="caution">
    <text evidence="2">The sequence shown here is derived from an EMBL/GenBank/DDBJ whole genome shotgun (WGS) entry which is preliminary data.</text>
</comment>